<organism evidence="2 3">
    <name type="scientific">Mycena sanguinolenta</name>
    <dbReference type="NCBI Taxonomy" id="230812"/>
    <lineage>
        <taxon>Eukaryota</taxon>
        <taxon>Fungi</taxon>
        <taxon>Dikarya</taxon>
        <taxon>Basidiomycota</taxon>
        <taxon>Agaricomycotina</taxon>
        <taxon>Agaricomycetes</taxon>
        <taxon>Agaricomycetidae</taxon>
        <taxon>Agaricales</taxon>
        <taxon>Marasmiineae</taxon>
        <taxon>Mycenaceae</taxon>
        <taxon>Mycena</taxon>
    </lineage>
</organism>
<evidence type="ECO:0000313" key="2">
    <source>
        <dbReference type="EMBL" id="KAF7374734.1"/>
    </source>
</evidence>
<dbReference type="SUPFAM" id="SSF53335">
    <property type="entry name" value="S-adenosyl-L-methionine-dependent methyltransferases"/>
    <property type="match status" value="1"/>
</dbReference>
<dbReference type="AlphaFoldDB" id="A0A8H6ZCG0"/>
<comment type="caution">
    <text evidence="2">The sequence shown here is derived from an EMBL/GenBank/DDBJ whole genome shotgun (WGS) entry which is preliminary data.</text>
</comment>
<dbReference type="Proteomes" id="UP000623467">
    <property type="component" value="Unassembled WGS sequence"/>
</dbReference>
<protein>
    <submittedName>
        <fullName evidence="2">S-adenosyl-L-methionine-dependent methyltransferase</fullName>
    </submittedName>
</protein>
<sequence>MDGEVNITQLARLLQPAFDSERLDEMHNAVTRYFGNKLGPAPLDGLHPSKTMELGCGSGAWAIQAAKQFPDAEVVAIDRHPLPDRSLPPNITFQLADLAQKLDFEDQMFDIVHARWVMVHVTRGRGKPGGLLLIEDGDFVSIAESGGPATRGILHKFNEIQKGLGVDVELGRKIESILMSLGDFSDIHMRKVSAPFGANGPDEALNQLGLGIKKSIREFYKTLSQRMHDQGLTPELLRGFEEELELDDNPCVVDLYFCWARRSMA</sequence>
<keyword evidence="3" id="KW-1185">Reference proteome</keyword>
<evidence type="ECO:0000259" key="1">
    <source>
        <dbReference type="Pfam" id="PF13649"/>
    </source>
</evidence>
<dbReference type="OrthoDB" id="506498at2759"/>
<dbReference type="GO" id="GO:0008168">
    <property type="term" value="F:methyltransferase activity"/>
    <property type="evidence" value="ECO:0007669"/>
    <property type="project" value="UniProtKB-KW"/>
</dbReference>
<reference evidence="2" key="1">
    <citation type="submission" date="2020-05" db="EMBL/GenBank/DDBJ databases">
        <title>Mycena genomes resolve the evolution of fungal bioluminescence.</title>
        <authorList>
            <person name="Tsai I.J."/>
        </authorList>
    </citation>
    <scope>NUCLEOTIDE SEQUENCE</scope>
    <source>
        <strain evidence="2">160909Yilan</strain>
    </source>
</reference>
<gene>
    <name evidence="2" type="ORF">MSAN_00358800</name>
</gene>
<dbReference type="InterPro" id="IPR041698">
    <property type="entry name" value="Methyltransf_25"/>
</dbReference>
<name>A0A8H6ZCG0_9AGAR</name>
<dbReference type="CDD" id="cd02440">
    <property type="entry name" value="AdoMet_MTases"/>
    <property type="match status" value="1"/>
</dbReference>
<proteinExistence type="predicted"/>
<keyword evidence="2" id="KW-0808">Transferase</keyword>
<keyword evidence="2" id="KW-0489">Methyltransferase</keyword>
<dbReference type="InterPro" id="IPR029063">
    <property type="entry name" value="SAM-dependent_MTases_sf"/>
</dbReference>
<dbReference type="Pfam" id="PF13649">
    <property type="entry name" value="Methyltransf_25"/>
    <property type="match status" value="1"/>
</dbReference>
<dbReference type="EMBL" id="JACAZH010000002">
    <property type="protein sequence ID" value="KAF7374734.1"/>
    <property type="molecule type" value="Genomic_DNA"/>
</dbReference>
<evidence type="ECO:0000313" key="3">
    <source>
        <dbReference type="Proteomes" id="UP000623467"/>
    </source>
</evidence>
<feature type="domain" description="Methyltransferase" evidence="1">
    <location>
        <begin position="53"/>
        <end position="122"/>
    </location>
</feature>
<accession>A0A8H6ZCG0</accession>
<dbReference type="GO" id="GO:0032259">
    <property type="term" value="P:methylation"/>
    <property type="evidence" value="ECO:0007669"/>
    <property type="project" value="UniProtKB-KW"/>
</dbReference>
<dbReference type="Gene3D" id="3.40.50.150">
    <property type="entry name" value="Vaccinia Virus protein VP39"/>
    <property type="match status" value="1"/>
</dbReference>